<dbReference type="Gene3D" id="1.10.101.10">
    <property type="entry name" value="PGBD-like superfamily/PGBD"/>
    <property type="match status" value="1"/>
</dbReference>
<dbReference type="HOGENOM" id="CLU_049290_2_1_6"/>
<feature type="domain" description="N-acetylmuramoyl-L-alanine amidase" evidence="6">
    <location>
        <begin position="45"/>
        <end position="192"/>
    </location>
</feature>
<dbReference type="PANTHER" id="PTHR30417">
    <property type="entry name" value="N-ACETYLMURAMOYL-L-ALANINE AMIDASE AMID"/>
    <property type="match status" value="1"/>
</dbReference>
<evidence type="ECO:0000256" key="4">
    <source>
        <dbReference type="ARBA" id="ARBA00022801"/>
    </source>
</evidence>
<dbReference type="FunFam" id="3.40.80.10:FF:000003">
    <property type="entry name" value="N-acetylmuramoyl-L-alanine amidase"/>
    <property type="match status" value="1"/>
</dbReference>
<comment type="catalytic activity">
    <reaction evidence="1">
        <text>Hydrolyzes the link between N-acetylmuramoyl residues and L-amino acid residues in certain cell-wall glycopeptides.</text>
        <dbReference type="EC" id="3.5.1.28"/>
    </reaction>
</comment>
<reference evidence="8" key="1">
    <citation type="submission" date="2009-03" db="EMBL/GenBank/DDBJ databases">
        <title>Complete genome sequence of Edwardsiella ictaluri 93-146.</title>
        <authorList>
            <person name="Williams M.L."/>
            <person name="Gillaspy A.F."/>
            <person name="Dyer D.W."/>
            <person name="Thune R.L."/>
            <person name="Waldbieser G.C."/>
            <person name="Schuster S.C."/>
            <person name="Gipson J."/>
            <person name="Zaitshik J."/>
            <person name="Landry C."/>
            <person name="Lawrence M.L."/>
        </authorList>
    </citation>
    <scope>NUCLEOTIDE SEQUENCE [LARGE SCALE GENOMIC DNA]</scope>
    <source>
        <strain evidence="8">93-146</strain>
    </source>
</reference>
<dbReference type="InterPro" id="IPR036365">
    <property type="entry name" value="PGBD-like_sf"/>
</dbReference>
<evidence type="ECO:0000313" key="8">
    <source>
        <dbReference type="Proteomes" id="UP000001485"/>
    </source>
</evidence>
<dbReference type="SUPFAM" id="SSF47090">
    <property type="entry name" value="PGBD-like"/>
    <property type="match status" value="1"/>
</dbReference>
<evidence type="ECO:0000256" key="5">
    <source>
        <dbReference type="ARBA" id="ARBA00023316"/>
    </source>
</evidence>
<keyword evidence="5" id="KW-0961">Cell wall biogenesis/degradation</keyword>
<comment type="similarity">
    <text evidence="2">Belongs to the N-acetylmuramoyl-L-alanine amidase 2 family.</text>
</comment>
<accession>C5BFW7</accession>
<dbReference type="CDD" id="cd06583">
    <property type="entry name" value="PGRP"/>
    <property type="match status" value="1"/>
</dbReference>
<dbReference type="Pfam" id="PF01510">
    <property type="entry name" value="Amidase_2"/>
    <property type="match status" value="1"/>
</dbReference>
<dbReference type="GO" id="GO:0019867">
    <property type="term" value="C:outer membrane"/>
    <property type="evidence" value="ECO:0007669"/>
    <property type="project" value="TreeGrafter"/>
</dbReference>
<dbReference type="InterPro" id="IPR036505">
    <property type="entry name" value="Amidase/PGRP_sf"/>
</dbReference>
<dbReference type="Gene3D" id="3.40.80.10">
    <property type="entry name" value="Peptidoglycan recognition protein-like"/>
    <property type="match status" value="1"/>
</dbReference>
<dbReference type="GO" id="GO:0009254">
    <property type="term" value="P:peptidoglycan turnover"/>
    <property type="evidence" value="ECO:0007669"/>
    <property type="project" value="TreeGrafter"/>
</dbReference>
<keyword evidence="4 7" id="KW-0378">Hydrolase</keyword>
<dbReference type="SMART" id="SM00644">
    <property type="entry name" value="Ami_2"/>
    <property type="match status" value="1"/>
</dbReference>
<dbReference type="Proteomes" id="UP000001485">
    <property type="component" value="Chromosome"/>
</dbReference>
<dbReference type="InterPro" id="IPR002477">
    <property type="entry name" value="Peptidoglycan-bd-like"/>
</dbReference>
<dbReference type="GO" id="GO:0071555">
    <property type="term" value="P:cell wall organization"/>
    <property type="evidence" value="ECO:0007669"/>
    <property type="project" value="UniProtKB-KW"/>
</dbReference>
<dbReference type="Pfam" id="PF01471">
    <property type="entry name" value="PG_binding_1"/>
    <property type="match status" value="1"/>
</dbReference>
<evidence type="ECO:0000256" key="3">
    <source>
        <dbReference type="ARBA" id="ARBA00011901"/>
    </source>
</evidence>
<dbReference type="InterPro" id="IPR002502">
    <property type="entry name" value="Amidase_domain"/>
</dbReference>
<evidence type="ECO:0000256" key="2">
    <source>
        <dbReference type="ARBA" id="ARBA00007553"/>
    </source>
</evidence>
<protein>
    <recommendedName>
        <fullName evidence="3">N-acetylmuramoyl-L-alanine amidase</fullName>
        <ecNumber evidence="3">3.5.1.28</ecNumber>
    </recommendedName>
</protein>
<dbReference type="PROSITE" id="PS51257">
    <property type="entry name" value="PROKAR_LIPOPROTEIN"/>
    <property type="match status" value="1"/>
</dbReference>
<dbReference type="GO" id="GO:0008745">
    <property type="term" value="F:N-acetylmuramoyl-L-alanine amidase activity"/>
    <property type="evidence" value="ECO:0007669"/>
    <property type="project" value="UniProtKB-EC"/>
</dbReference>
<dbReference type="AlphaFoldDB" id="C5BFW7"/>
<sequence length="294" mass="32880">MRKPLFLPCSTMIEKLVVVTILAFMLSACVRHSDKIEARDGYFASHAFTAVGQNERIRFLVLHYTAVDDVSSLNILTKEQVSAHYLIPKEPKSIHGQPVVLQLVDENKRAWHAGISSWNGRSGLNDTSIGIEIVNLGYTDNMLGQRTWYPYTEKQIAAVAALAKDIVNRYHIEPDNVVGHSDIAPLRKQDPGKLFPWEHLAAMGIGAWPDRSTVNKYLADRSPHSPVKVSVIQALLKQYGYDQIPQNGVLDENTRKTVSAFQMHFRPSDISGNADAETEAIARALLEKYRGISF</sequence>
<dbReference type="EC" id="3.5.1.28" evidence="3"/>
<dbReference type="EMBL" id="CP001600">
    <property type="protein sequence ID" value="ACR69394.1"/>
    <property type="molecule type" value="Genomic_DNA"/>
</dbReference>
<dbReference type="InterPro" id="IPR051206">
    <property type="entry name" value="NAMLAA_amidase_2"/>
</dbReference>
<dbReference type="GO" id="GO:0009253">
    <property type="term" value="P:peptidoglycan catabolic process"/>
    <property type="evidence" value="ECO:0007669"/>
    <property type="project" value="InterPro"/>
</dbReference>
<dbReference type="KEGG" id="eic:NT01EI_2220"/>
<reference evidence="7 8" key="2">
    <citation type="journal article" date="2012" name="J. Bacteriol.">
        <title>Genome Sequence of Edwardsiella ictaluri 93-146, a Strain Associated with a Natural Channel Catfish Outbreak of Enteric Septicemia of Catfish.</title>
        <authorList>
            <person name="Williams M.L."/>
            <person name="Gillaspy A.F."/>
            <person name="Dyer D.W."/>
            <person name="Thune R.L."/>
            <person name="Waldbieser G.C."/>
            <person name="Schuster S.C."/>
            <person name="Gipson J."/>
            <person name="Zaitshik J."/>
            <person name="Landry C."/>
            <person name="Banes M.M."/>
            <person name="Lawrence M.L."/>
        </authorList>
    </citation>
    <scope>NUCLEOTIDE SEQUENCE [LARGE SCALE GENOMIC DNA]</scope>
    <source>
        <strain evidence="7 8">93-146</strain>
    </source>
</reference>
<evidence type="ECO:0000256" key="1">
    <source>
        <dbReference type="ARBA" id="ARBA00001561"/>
    </source>
</evidence>
<dbReference type="InterPro" id="IPR036366">
    <property type="entry name" value="PGBDSf"/>
</dbReference>
<dbReference type="PANTHER" id="PTHR30417:SF1">
    <property type="entry name" value="N-ACETYLMURAMOYL-L-ALANINE AMIDASE AMID"/>
    <property type="match status" value="1"/>
</dbReference>
<proteinExistence type="inferred from homology"/>
<evidence type="ECO:0000259" key="6">
    <source>
        <dbReference type="SMART" id="SM00644"/>
    </source>
</evidence>
<gene>
    <name evidence="7" type="ordered locus">NT01EI_2220</name>
</gene>
<evidence type="ECO:0000313" key="7">
    <source>
        <dbReference type="EMBL" id="ACR69394.1"/>
    </source>
</evidence>
<organism evidence="7 8">
    <name type="scientific">Edwardsiella ictaluri (strain 93-146)</name>
    <dbReference type="NCBI Taxonomy" id="634503"/>
    <lineage>
        <taxon>Bacteria</taxon>
        <taxon>Pseudomonadati</taxon>
        <taxon>Pseudomonadota</taxon>
        <taxon>Gammaproteobacteria</taxon>
        <taxon>Enterobacterales</taxon>
        <taxon>Hafniaceae</taxon>
        <taxon>Edwardsiella</taxon>
    </lineage>
</organism>
<dbReference type="SUPFAM" id="SSF55846">
    <property type="entry name" value="N-acetylmuramoyl-L-alanine amidase-like"/>
    <property type="match status" value="1"/>
</dbReference>
<name>C5BFW7_EDWI9</name>